<protein>
    <submittedName>
        <fullName evidence="1">Uncharacterized protein</fullName>
    </submittedName>
</protein>
<reference evidence="1 2" key="1">
    <citation type="submission" date="2019-07" db="EMBL/GenBank/DDBJ databases">
        <title>Whole genome shotgun sequence of Sphingobacterium mizutaii NBRC 14946.</title>
        <authorList>
            <person name="Hosoyama A."/>
            <person name="Uohara A."/>
            <person name="Ohji S."/>
            <person name="Ichikawa N."/>
        </authorList>
    </citation>
    <scope>NUCLEOTIDE SEQUENCE [LARGE SCALE GENOMIC DNA]</scope>
    <source>
        <strain evidence="1 2">NBRC 14946</strain>
    </source>
</reference>
<sequence>MAKRAKVPAINPVNWDQTINKLSIIGNGAGIAASICSMFSGPKLLTVGMRMEVLPSMNNWLGLTLNIFSTNSCLENCSSTDMKGFKGSSCWTMSDVSMGKNMVRNNHKLNDVRAADEGCLKTMDINNEKANQNPR</sequence>
<proteinExistence type="predicted"/>
<comment type="caution">
    <text evidence="1">The sequence shown here is derived from an EMBL/GenBank/DDBJ whole genome shotgun (WGS) entry which is preliminary data.</text>
</comment>
<evidence type="ECO:0000313" key="2">
    <source>
        <dbReference type="Proteomes" id="UP000321676"/>
    </source>
</evidence>
<organism evidence="1 2">
    <name type="scientific">Sphingobacterium mizutaii NBRC 14946 = DSM 11724</name>
    <dbReference type="NCBI Taxonomy" id="1220576"/>
    <lineage>
        <taxon>Bacteria</taxon>
        <taxon>Pseudomonadati</taxon>
        <taxon>Bacteroidota</taxon>
        <taxon>Sphingobacteriia</taxon>
        <taxon>Sphingobacteriales</taxon>
        <taxon>Sphingobacteriaceae</taxon>
        <taxon>Sphingobacterium</taxon>
    </lineage>
</organism>
<name>A0ABQ0VXZ2_9SPHI</name>
<evidence type="ECO:0000313" key="1">
    <source>
        <dbReference type="EMBL" id="GEM66439.1"/>
    </source>
</evidence>
<dbReference type="Proteomes" id="UP000321676">
    <property type="component" value="Unassembled WGS sequence"/>
</dbReference>
<keyword evidence="2" id="KW-1185">Reference proteome</keyword>
<dbReference type="EMBL" id="BJXH01000001">
    <property type="protein sequence ID" value="GEM66439.1"/>
    <property type="molecule type" value="Genomic_DNA"/>
</dbReference>
<gene>
    <name evidence="1" type="ORF">SMI01S_00450</name>
</gene>
<accession>A0ABQ0VXZ2</accession>